<dbReference type="CDD" id="cd04301">
    <property type="entry name" value="NAT_SF"/>
    <property type="match status" value="1"/>
</dbReference>
<dbReference type="EMBL" id="JAUTXT010000018">
    <property type="protein sequence ID" value="KAK3674704.1"/>
    <property type="molecule type" value="Genomic_DNA"/>
</dbReference>
<evidence type="ECO:0000259" key="1">
    <source>
        <dbReference type="PROSITE" id="PS51186"/>
    </source>
</evidence>
<protein>
    <recommendedName>
        <fullName evidence="1">N-acetyltransferase domain-containing protein</fullName>
    </recommendedName>
</protein>
<dbReference type="PANTHER" id="PTHR43415">
    <property type="entry name" value="SPERMIDINE N(1)-ACETYLTRANSFERASE"/>
    <property type="match status" value="1"/>
</dbReference>
<feature type="domain" description="N-acetyltransferase" evidence="1">
    <location>
        <begin position="37"/>
        <end position="195"/>
    </location>
</feature>
<reference evidence="2" key="1">
    <citation type="submission" date="2023-07" db="EMBL/GenBank/DDBJ databases">
        <title>Black Yeasts Isolated from many extreme environments.</title>
        <authorList>
            <person name="Coleine C."/>
            <person name="Stajich J.E."/>
            <person name="Selbmann L."/>
        </authorList>
    </citation>
    <scope>NUCLEOTIDE SEQUENCE</scope>
    <source>
        <strain evidence="2">CCFEE 5485</strain>
    </source>
</reference>
<dbReference type="InterPro" id="IPR016181">
    <property type="entry name" value="Acyl_CoA_acyltransferase"/>
</dbReference>
<name>A0AAE0WMX5_9PEZI</name>
<evidence type="ECO:0000313" key="3">
    <source>
        <dbReference type="Proteomes" id="UP001274830"/>
    </source>
</evidence>
<dbReference type="PANTHER" id="PTHR43415:SF3">
    <property type="entry name" value="GNAT-FAMILY ACETYLTRANSFERASE"/>
    <property type="match status" value="1"/>
</dbReference>
<dbReference type="Pfam" id="PF00583">
    <property type="entry name" value="Acetyltransf_1"/>
    <property type="match status" value="1"/>
</dbReference>
<dbReference type="GO" id="GO:0016747">
    <property type="term" value="F:acyltransferase activity, transferring groups other than amino-acyl groups"/>
    <property type="evidence" value="ECO:0007669"/>
    <property type="project" value="InterPro"/>
</dbReference>
<dbReference type="InterPro" id="IPR000182">
    <property type="entry name" value="GNAT_dom"/>
</dbReference>
<dbReference type="Proteomes" id="UP001274830">
    <property type="component" value="Unassembled WGS sequence"/>
</dbReference>
<gene>
    <name evidence="2" type="ORF">LTR78_005426</name>
</gene>
<evidence type="ECO:0000313" key="2">
    <source>
        <dbReference type="EMBL" id="KAK3674704.1"/>
    </source>
</evidence>
<dbReference type="SUPFAM" id="SSF55729">
    <property type="entry name" value="Acyl-CoA N-acyltransferases (Nat)"/>
    <property type="match status" value="1"/>
</dbReference>
<dbReference type="AlphaFoldDB" id="A0AAE0WMX5"/>
<proteinExistence type="predicted"/>
<dbReference type="Gene3D" id="3.40.630.30">
    <property type="match status" value="1"/>
</dbReference>
<dbReference type="PROSITE" id="PS51186">
    <property type="entry name" value="GNAT"/>
    <property type="match status" value="1"/>
</dbReference>
<sequence length="215" mass="24317">MAKVWQSDRLVYRKITSEDDDFLTILHANSLDFIQSAPFAPAPTGKKDNEFVQKRFAEALLGVAICLQPDTSSSKDDTQRMNGDVHKDSKPIPIGILMLGAEDGALAHHRHGHLGLWISSAYQGKGYGSEAIRWSLNWAFRMVNLHRVDLSAFEWNTGAVKLYEKMGFKVEGRKREHFWYDGRYWDEIGMGILQREWREIYGDAAKDASLGAGQG</sequence>
<keyword evidence="3" id="KW-1185">Reference proteome</keyword>
<accession>A0AAE0WMX5</accession>
<organism evidence="2 3">
    <name type="scientific">Recurvomyces mirabilis</name>
    <dbReference type="NCBI Taxonomy" id="574656"/>
    <lineage>
        <taxon>Eukaryota</taxon>
        <taxon>Fungi</taxon>
        <taxon>Dikarya</taxon>
        <taxon>Ascomycota</taxon>
        <taxon>Pezizomycotina</taxon>
        <taxon>Dothideomycetes</taxon>
        <taxon>Dothideomycetidae</taxon>
        <taxon>Mycosphaerellales</taxon>
        <taxon>Teratosphaeriaceae</taxon>
        <taxon>Recurvomyces</taxon>
    </lineage>
</organism>
<comment type="caution">
    <text evidence="2">The sequence shown here is derived from an EMBL/GenBank/DDBJ whole genome shotgun (WGS) entry which is preliminary data.</text>
</comment>